<proteinExistence type="predicted"/>
<dbReference type="AlphaFoldDB" id="A0A2Z5UVW7"/>
<feature type="compositionally biased region" description="Basic residues" evidence="1">
    <location>
        <begin position="1"/>
        <end position="11"/>
    </location>
</feature>
<dbReference type="KEGG" id="rvi:RVIR1_07110"/>
<protein>
    <submittedName>
        <fullName evidence="2">Uncharacterized protein</fullName>
    </submittedName>
</protein>
<evidence type="ECO:0000313" key="2">
    <source>
        <dbReference type="EMBL" id="BBB15205.1"/>
    </source>
</evidence>
<organism evidence="2 3">
    <name type="scientific">Candidatus Rickettsiella viridis</name>
    <dbReference type="NCBI Taxonomy" id="676208"/>
    <lineage>
        <taxon>Bacteria</taxon>
        <taxon>Pseudomonadati</taxon>
        <taxon>Pseudomonadota</taxon>
        <taxon>Gammaproteobacteria</taxon>
        <taxon>Legionellales</taxon>
        <taxon>Coxiellaceae</taxon>
        <taxon>Rickettsiella</taxon>
    </lineage>
</organism>
<evidence type="ECO:0000256" key="1">
    <source>
        <dbReference type="SAM" id="MobiDB-lite"/>
    </source>
</evidence>
<dbReference type="EMBL" id="AP018005">
    <property type="protein sequence ID" value="BBB15205.1"/>
    <property type="molecule type" value="Genomic_DNA"/>
</dbReference>
<dbReference type="Proteomes" id="UP000282483">
    <property type="component" value="Chromosome"/>
</dbReference>
<sequence length="37" mass="4027">MARRSAKRSHLHSYMIHEDGELSGDAAKNSSAKSIAN</sequence>
<reference evidence="2 3" key="1">
    <citation type="submission" date="2017-03" db="EMBL/GenBank/DDBJ databases">
        <title>The genome sequence of Candidatus Rickettsiella viridis.</title>
        <authorList>
            <person name="Nikoh N."/>
            <person name="Tsuchida T."/>
            <person name="Yamaguchi K."/>
            <person name="Maeda T."/>
            <person name="Shigenobu S."/>
            <person name="Fukatsu T."/>
        </authorList>
    </citation>
    <scope>NUCLEOTIDE SEQUENCE [LARGE SCALE GENOMIC DNA]</scope>
    <source>
        <strain evidence="2 3">Ap-RA04</strain>
    </source>
</reference>
<name>A0A2Z5UVW7_9COXI</name>
<feature type="compositionally biased region" description="Low complexity" evidence="1">
    <location>
        <begin position="26"/>
        <end position="37"/>
    </location>
</feature>
<evidence type="ECO:0000313" key="3">
    <source>
        <dbReference type="Proteomes" id="UP000282483"/>
    </source>
</evidence>
<gene>
    <name evidence="2" type="ORF">RVIR1_07110</name>
</gene>
<keyword evidence="3" id="KW-1185">Reference proteome</keyword>
<feature type="region of interest" description="Disordered" evidence="1">
    <location>
        <begin position="1"/>
        <end position="37"/>
    </location>
</feature>
<accession>A0A2Z5UVW7</accession>